<evidence type="ECO:0000313" key="19">
    <source>
        <dbReference type="Proteomes" id="UP001262410"/>
    </source>
</evidence>
<evidence type="ECO:0000259" key="17">
    <source>
        <dbReference type="PROSITE" id="PS50885"/>
    </source>
</evidence>
<evidence type="ECO:0000256" key="7">
    <source>
        <dbReference type="ARBA" id="ARBA00022679"/>
    </source>
</evidence>
<dbReference type="InterPro" id="IPR036890">
    <property type="entry name" value="HATPase_C_sf"/>
</dbReference>
<dbReference type="Gene3D" id="6.10.340.10">
    <property type="match status" value="1"/>
</dbReference>
<evidence type="ECO:0000256" key="8">
    <source>
        <dbReference type="ARBA" id="ARBA00022692"/>
    </source>
</evidence>
<feature type="transmembrane region" description="Helical" evidence="15">
    <location>
        <begin position="28"/>
        <end position="52"/>
    </location>
</feature>
<dbReference type="InterPro" id="IPR003661">
    <property type="entry name" value="HisK_dim/P_dom"/>
</dbReference>
<dbReference type="SMART" id="SM00387">
    <property type="entry name" value="HATPase_c"/>
    <property type="match status" value="1"/>
</dbReference>
<evidence type="ECO:0000256" key="6">
    <source>
        <dbReference type="ARBA" id="ARBA00022553"/>
    </source>
</evidence>
<dbReference type="SMART" id="SM00304">
    <property type="entry name" value="HAMP"/>
    <property type="match status" value="2"/>
</dbReference>
<keyword evidence="14 15" id="KW-0472">Membrane</keyword>
<feature type="domain" description="HAMP" evidence="17">
    <location>
        <begin position="196"/>
        <end position="248"/>
    </location>
</feature>
<accession>A0ABU1JMB8</accession>
<name>A0ABU1JMB8_9PROT</name>
<keyword evidence="7 18" id="KW-0808">Transferase</keyword>
<keyword evidence="5" id="KW-0997">Cell inner membrane</keyword>
<gene>
    <name evidence="18" type="ORF">E9232_001216</name>
</gene>
<dbReference type="PRINTS" id="PR00344">
    <property type="entry name" value="BCTRLSENSOR"/>
</dbReference>
<dbReference type="InterPro" id="IPR003660">
    <property type="entry name" value="HAMP_dom"/>
</dbReference>
<dbReference type="RefSeq" id="WP_309792729.1">
    <property type="nucleotide sequence ID" value="NZ_JAVDPW010000002.1"/>
</dbReference>
<dbReference type="Gene3D" id="3.30.565.10">
    <property type="entry name" value="Histidine kinase-like ATPase, C-terminal domain"/>
    <property type="match status" value="1"/>
</dbReference>
<dbReference type="PROSITE" id="PS50885">
    <property type="entry name" value="HAMP"/>
    <property type="match status" value="1"/>
</dbReference>
<dbReference type="PROSITE" id="PS50109">
    <property type="entry name" value="HIS_KIN"/>
    <property type="match status" value="1"/>
</dbReference>
<dbReference type="Pfam" id="PF00672">
    <property type="entry name" value="HAMP"/>
    <property type="match status" value="1"/>
</dbReference>
<dbReference type="Proteomes" id="UP001262410">
    <property type="component" value="Unassembled WGS sequence"/>
</dbReference>
<organism evidence="18 19">
    <name type="scientific">Inquilinus ginsengisoli</name>
    <dbReference type="NCBI Taxonomy" id="363840"/>
    <lineage>
        <taxon>Bacteria</taxon>
        <taxon>Pseudomonadati</taxon>
        <taxon>Pseudomonadota</taxon>
        <taxon>Alphaproteobacteria</taxon>
        <taxon>Rhodospirillales</taxon>
        <taxon>Rhodospirillaceae</taxon>
        <taxon>Inquilinus</taxon>
    </lineage>
</organism>
<keyword evidence="8 15" id="KW-0812">Transmembrane</keyword>
<keyword evidence="19" id="KW-1185">Reference proteome</keyword>
<evidence type="ECO:0000256" key="10">
    <source>
        <dbReference type="ARBA" id="ARBA00022777"/>
    </source>
</evidence>
<comment type="subcellular location">
    <subcellularLocation>
        <location evidence="2">Cell inner membrane</location>
        <topology evidence="2">Multi-pass membrane protein</topology>
    </subcellularLocation>
</comment>
<dbReference type="InterPro" id="IPR005467">
    <property type="entry name" value="His_kinase_dom"/>
</dbReference>
<proteinExistence type="predicted"/>
<evidence type="ECO:0000256" key="15">
    <source>
        <dbReference type="SAM" id="Phobius"/>
    </source>
</evidence>
<evidence type="ECO:0000256" key="14">
    <source>
        <dbReference type="ARBA" id="ARBA00023136"/>
    </source>
</evidence>
<comment type="catalytic activity">
    <reaction evidence="1">
        <text>ATP + protein L-histidine = ADP + protein N-phospho-L-histidine.</text>
        <dbReference type="EC" id="2.7.13.3"/>
    </reaction>
</comment>
<keyword evidence="11" id="KW-0067">ATP-binding</keyword>
<comment type="caution">
    <text evidence="18">The sequence shown here is derived from an EMBL/GenBank/DDBJ whole genome shotgun (WGS) entry which is preliminary data.</text>
</comment>
<evidence type="ECO:0000256" key="13">
    <source>
        <dbReference type="ARBA" id="ARBA00023012"/>
    </source>
</evidence>
<dbReference type="GO" id="GO:0004673">
    <property type="term" value="F:protein histidine kinase activity"/>
    <property type="evidence" value="ECO:0007669"/>
    <property type="project" value="UniProtKB-EC"/>
</dbReference>
<dbReference type="Pfam" id="PF02518">
    <property type="entry name" value="HATPase_c"/>
    <property type="match status" value="1"/>
</dbReference>
<evidence type="ECO:0000256" key="3">
    <source>
        <dbReference type="ARBA" id="ARBA00012438"/>
    </source>
</evidence>
<dbReference type="InterPro" id="IPR003594">
    <property type="entry name" value="HATPase_dom"/>
</dbReference>
<evidence type="ECO:0000313" key="18">
    <source>
        <dbReference type="EMBL" id="MDR6288709.1"/>
    </source>
</evidence>
<keyword evidence="6" id="KW-0597">Phosphoprotein</keyword>
<dbReference type="EC" id="2.7.13.3" evidence="3"/>
<evidence type="ECO:0000256" key="5">
    <source>
        <dbReference type="ARBA" id="ARBA00022519"/>
    </source>
</evidence>
<dbReference type="SMART" id="SM00388">
    <property type="entry name" value="HisKA"/>
    <property type="match status" value="1"/>
</dbReference>
<keyword evidence="4" id="KW-1003">Cell membrane</keyword>
<sequence length="452" mass="49922">MMRAPALPRLSTPLRLRARLKRFLPRTLFGRTLVIIVTPVILAQAIATYVFFGRHIDVVTFRFARTVAGEISLTLDEIGEGVSPTRREAIFNRAQKNTALSYVFTPNAELGSTSTPGLDDSQRALAQALRMRQSYDFTIASTEDDDNEIVTMQLPNGVLAVTVPSTRLTNYTTTVFIVSMLGSTLILFAVAIVFMRNQIRPIRRLAIAADRFGKGRDLPGFRPHGAEEIRQAAEAFIGMRDRIRRQIQQRTEMLAGISHDLRTPLTRMKLQLAMLGDGPDIDELRADVDEMRQMIDAYLAFARGEGTEETVPTDLTAFLEEVVVAARREGADVVLDAPESLVLPLRREAMRRCLMNLLSNARRHADHVWLSAVHDADAASLVVDDDGPGIPAKQREEAMKPFVRLDESRNQDTGGTGLGLAIALDVARSHGGDLVLSTSPMGGLRCTVRLPL</sequence>
<keyword evidence="9" id="KW-0547">Nucleotide-binding</keyword>
<dbReference type="InterPro" id="IPR050980">
    <property type="entry name" value="2C_sensor_his_kinase"/>
</dbReference>
<dbReference type="InterPro" id="IPR004358">
    <property type="entry name" value="Sig_transdc_His_kin-like_C"/>
</dbReference>
<feature type="domain" description="Histidine kinase" evidence="16">
    <location>
        <begin position="256"/>
        <end position="452"/>
    </location>
</feature>
<keyword evidence="12 15" id="KW-1133">Transmembrane helix</keyword>
<dbReference type="PANTHER" id="PTHR44936">
    <property type="entry name" value="SENSOR PROTEIN CREC"/>
    <property type="match status" value="1"/>
</dbReference>
<evidence type="ECO:0000256" key="12">
    <source>
        <dbReference type="ARBA" id="ARBA00022989"/>
    </source>
</evidence>
<keyword evidence="13" id="KW-0902">Two-component regulatory system</keyword>
<dbReference type="SUPFAM" id="SSF47384">
    <property type="entry name" value="Homodimeric domain of signal transducing histidine kinase"/>
    <property type="match status" value="1"/>
</dbReference>
<evidence type="ECO:0000256" key="1">
    <source>
        <dbReference type="ARBA" id="ARBA00000085"/>
    </source>
</evidence>
<reference evidence="18 19" key="1">
    <citation type="submission" date="2023-07" db="EMBL/GenBank/DDBJ databases">
        <title>Sorghum-associated microbial communities from plants grown in Nebraska, USA.</title>
        <authorList>
            <person name="Schachtman D."/>
        </authorList>
    </citation>
    <scope>NUCLEOTIDE SEQUENCE [LARGE SCALE GENOMIC DNA]</scope>
    <source>
        <strain evidence="18 19">584</strain>
    </source>
</reference>
<evidence type="ECO:0000256" key="9">
    <source>
        <dbReference type="ARBA" id="ARBA00022741"/>
    </source>
</evidence>
<evidence type="ECO:0000256" key="2">
    <source>
        <dbReference type="ARBA" id="ARBA00004429"/>
    </source>
</evidence>
<dbReference type="Pfam" id="PF00512">
    <property type="entry name" value="HisKA"/>
    <property type="match status" value="1"/>
</dbReference>
<keyword evidence="10 18" id="KW-0418">Kinase</keyword>
<evidence type="ECO:0000256" key="4">
    <source>
        <dbReference type="ARBA" id="ARBA00022475"/>
    </source>
</evidence>
<dbReference type="PANTHER" id="PTHR44936:SF5">
    <property type="entry name" value="SENSOR HISTIDINE KINASE ENVZ"/>
    <property type="match status" value="1"/>
</dbReference>
<protein>
    <recommendedName>
        <fullName evidence="3">histidine kinase</fullName>
        <ecNumber evidence="3">2.7.13.3</ecNumber>
    </recommendedName>
</protein>
<dbReference type="SUPFAM" id="SSF55874">
    <property type="entry name" value="ATPase domain of HSP90 chaperone/DNA topoisomerase II/histidine kinase"/>
    <property type="match status" value="1"/>
</dbReference>
<evidence type="ECO:0000256" key="11">
    <source>
        <dbReference type="ARBA" id="ARBA00022840"/>
    </source>
</evidence>
<dbReference type="CDD" id="cd06225">
    <property type="entry name" value="HAMP"/>
    <property type="match status" value="1"/>
</dbReference>
<dbReference type="EMBL" id="JAVDPW010000002">
    <property type="protein sequence ID" value="MDR6288709.1"/>
    <property type="molecule type" value="Genomic_DNA"/>
</dbReference>
<dbReference type="Gene3D" id="1.10.287.130">
    <property type="match status" value="1"/>
</dbReference>
<evidence type="ECO:0000259" key="16">
    <source>
        <dbReference type="PROSITE" id="PS50109"/>
    </source>
</evidence>
<dbReference type="InterPro" id="IPR036097">
    <property type="entry name" value="HisK_dim/P_sf"/>
</dbReference>
<dbReference type="CDD" id="cd00082">
    <property type="entry name" value="HisKA"/>
    <property type="match status" value="1"/>
</dbReference>
<feature type="transmembrane region" description="Helical" evidence="15">
    <location>
        <begin position="175"/>
        <end position="195"/>
    </location>
</feature>